<dbReference type="STRING" id="68895.RR42_m2890"/>
<dbReference type="EMBL" id="CP010536">
    <property type="protein sequence ID" value="AJG20263.1"/>
    <property type="molecule type" value="Genomic_DNA"/>
</dbReference>
<evidence type="ECO:0000313" key="2">
    <source>
        <dbReference type="Proteomes" id="UP000031843"/>
    </source>
</evidence>
<protein>
    <submittedName>
        <fullName evidence="1">Uncharacterized protein</fullName>
    </submittedName>
</protein>
<accession>A0A0C4YBI0</accession>
<dbReference type="Proteomes" id="UP000031843">
    <property type="component" value="Chromosome main"/>
</dbReference>
<evidence type="ECO:0000313" key="1">
    <source>
        <dbReference type="EMBL" id="AJG20263.1"/>
    </source>
</evidence>
<dbReference type="RefSeq" id="WP_043347959.1">
    <property type="nucleotide sequence ID" value="NZ_CP010536.1"/>
</dbReference>
<dbReference type="KEGG" id="cbw:RR42_m2890"/>
<dbReference type="OrthoDB" id="8966054at2"/>
<name>A0A0C4YBI0_9BURK</name>
<keyword evidence="2" id="KW-1185">Reference proteome</keyword>
<proteinExistence type="predicted"/>
<organism evidence="1 2">
    <name type="scientific">Cupriavidus basilensis</name>
    <dbReference type="NCBI Taxonomy" id="68895"/>
    <lineage>
        <taxon>Bacteria</taxon>
        <taxon>Pseudomonadati</taxon>
        <taxon>Pseudomonadota</taxon>
        <taxon>Betaproteobacteria</taxon>
        <taxon>Burkholderiales</taxon>
        <taxon>Burkholderiaceae</taxon>
        <taxon>Cupriavidus</taxon>
    </lineage>
</organism>
<dbReference type="AlphaFoldDB" id="A0A0C4YBI0"/>
<gene>
    <name evidence="1" type="ORF">RR42_m2890</name>
</gene>
<reference evidence="1 2" key="1">
    <citation type="journal article" date="2015" name="Genome Announc.">
        <title>Complete Genome Sequence of Cupriavidus basilensis 4G11, Isolated from the Oak Ridge Field Research Center Site.</title>
        <authorList>
            <person name="Ray J."/>
            <person name="Waters R.J."/>
            <person name="Skerker J.M."/>
            <person name="Kuehl J.V."/>
            <person name="Price M.N."/>
            <person name="Huang J."/>
            <person name="Chakraborty R."/>
            <person name="Arkin A.P."/>
            <person name="Deutschbauer A."/>
        </authorList>
    </citation>
    <scope>NUCLEOTIDE SEQUENCE [LARGE SCALE GENOMIC DNA]</scope>
    <source>
        <strain evidence="1">4G11</strain>
    </source>
</reference>
<sequence>MAKHPFSQFPEDEQREVVALCTRLGFVTEDFEITDEGFQPDDGDPAQRQISVRRPATDAQSAYDASEGAGWIEEFESDLECGLFGQPSGQAPA</sequence>